<evidence type="ECO:0000313" key="7">
    <source>
        <dbReference type="RefSeq" id="XP_038871336.1"/>
    </source>
</evidence>
<dbReference type="SUPFAM" id="SSF82895">
    <property type="entry name" value="TSP-1 type 1 repeat"/>
    <property type="match status" value="1"/>
</dbReference>
<dbReference type="KEGG" id="snh:120064809"/>
<dbReference type="Proteomes" id="UP000808372">
    <property type="component" value="Chromosome 20"/>
</dbReference>
<dbReference type="InterPro" id="IPR001212">
    <property type="entry name" value="Somatomedin_B_dom"/>
</dbReference>
<evidence type="ECO:0000259" key="5">
    <source>
        <dbReference type="PROSITE" id="PS50958"/>
    </source>
</evidence>
<dbReference type="Pfam" id="PF19028">
    <property type="entry name" value="TSP1_spondin"/>
    <property type="match status" value="1"/>
</dbReference>
<feature type="region of interest" description="Disordered" evidence="4">
    <location>
        <begin position="1"/>
        <end position="30"/>
    </location>
</feature>
<dbReference type="SUPFAM" id="SSF90188">
    <property type="entry name" value="Somatomedin B domain"/>
    <property type="match status" value="1"/>
</dbReference>
<organism evidence="6 7">
    <name type="scientific">Salvelinus namaycush</name>
    <name type="common">Lake trout</name>
    <name type="synonym">Salmo namaycush</name>
    <dbReference type="NCBI Taxonomy" id="8040"/>
    <lineage>
        <taxon>Eukaryota</taxon>
        <taxon>Metazoa</taxon>
        <taxon>Chordata</taxon>
        <taxon>Craniata</taxon>
        <taxon>Vertebrata</taxon>
        <taxon>Euteleostomi</taxon>
        <taxon>Actinopterygii</taxon>
        <taxon>Neopterygii</taxon>
        <taxon>Teleostei</taxon>
        <taxon>Protacanthopterygii</taxon>
        <taxon>Salmoniformes</taxon>
        <taxon>Salmonidae</taxon>
        <taxon>Salmoninae</taxon>
        <taxon>Salvelinus</taxon>
    </lineage>
</organism>
<dbReference type="InterPro" id="IPR044004">
    <property type="entry name" value="TSP1_spondin_dom"/>
</dbReference>
<dbReference type="InterPro" id="IPR056801">
    <property type="entry name" value="SBSPON_C"/>
</dbReference>
<evidence type="ECO:0000256" key="2">
    <source>
        <dbReference type="ARBA" id="ARBA00023157"/>
    </source>
</evidence>
<dbReference type="FunFam" id="2.20.100.10:FF:000019">
    <property type="entry name" value="Thrombospondin type 1 domain containing 7A"/>
    <property type="match status" value="1"/>
</dbReference>
<dbReference type="PANTHER" id="PTHR20920:SF4">
    <property type="entry name" value="SMB DOMAIN-CONTAINING PROTEIN"/>
    <property type="match status" value="1"/>
</dbReference>
<reference evidence="7" key="1">
    <citation type="submission" date="2025-08" db="UniProtKB">
        <authorList>
            <consortium name="RefSeq"/>
        </authorList>
    </citation>
    <scope>IDENTIFICATION</scope>
    <source>
        <tissue evidence="7">White muscle</tissue>
    </source>
</reference>
<evidence type="ECO:0000313" key="6">
    <source>
        <dbReference type="Proteomes" id="UP000808372"/>
    </source>
</evidence>
<dbReference type="RefSeq" id="XP_038871336.1">
    <property type="nucleotide sequence ID" value="XM_039015408.1"/>
</dbReference>
<protein>
    <submittedName>
        <fullName evidence="7">Somatomedin-B and thrombospondin type-1 domain-containing protein-like</fullName>
    </submittedName>
</protein>
<proteinExistence type="predicted"/>
<dbReference type="InterPro" id="IPR000884">
    <property type="entry name" value="TSP1_rpt"/>
</dbReference>
<dbReference type="PROSITE" id="PS50958">
    <property type="entry name" value="SMB_2"/>
    <property type="match status" value="1"/>
</dbReference>
<dbReference type="SMART" id="SM00209">
    <property type="entry name" value="TSP1"/>
    <property type="match status" value="1"/>
</dbReference>
<accession>A0A8U1H756</accession>
<keyword evidence="3" id="KW-0325">Glycoprotein</keyword>
<dbReference type="PROSITE" id="PS00524">
    <property type="entry name" value="SMB_1"/>
    <property type="match status" value="1"/>
</dbReference>
<gene>
    <name evidence="7" type="primary">LOC120064809</name>
</gene>
<dbReference type="InterPro" id="IPR036024">
    <property type="entry name" value="Somatomedin_B-like_dom_sf"/>
</dbReference>
<dbReference type="GeneID" id="120064809"/>
<keyword evidence="1" id="KW-0732">Signal</keyword>
<evidence type="ECO:0000256" key="4">
    <source>
        <dbReference type="SAM" id="MobiDB-lite"/>
    </source>
</evidence>
<evidence type="ECO:0000256" key="1">
    <source>
        <dbReference type="ARBA" id="ARBA00022729"/>
    </source>
</evidence>
<evidence type="ECO:0000256" key="3">
    <source>
        <dbReference type="ARBA" id="ARBA00023180"/>
    </source>
</evidence>
<keyword evidence="2" id="KW-1015">Disulfide bond</keyword>
<dbReference type="PROSITE" id="PS50092">
    <property type="entry name" value="TSP1"/>
    <property type="match status" value="1"/>
</dbReference>
<feature type="domain" description="SMB" evidence="5">
    <location>
        <begin position="84"/>
        <end position="134"/>
    </location>
</feature>
<dbReference type="InterPro" id="IPR036383">
    <property type="entry name" value="TSP1_rpt_sf"/>
</dbReference>
<keyword evidence="6" id="KW-1185">Reference proteome</keyword>
<dbReference type="InterPro" id="IPR039942">
    <property type="entry name" value="SBSPO"/>
</dbReference>
<name>A0A8U1H756_SALNM</name>
<sequence length="315" mass="34972">MKGYVHLSDPMNRYVTTEDSHGNSLQEEEEGSYAAVDKWSDQLMDHLHNLGLNTTSAWENRTAWRDQCRGAPHLSKGLAKTRCEAGFCCTGRDPSCISKGWRADRSYGTCYCNQACTSTLDCCHDYELPCPAVSCVVSEWSAWSGCAEPCRATVRVRSRQVLQEPQHGGEPCPHIEEHAGCAEYRDHHRQCSKSPVPALITNSDYSNARKKRDIPVINDDDVQFQLTSLTPGCQRSVGPHTRWMQYLKEGHQVCVECQPPALAAGQRHCSGDGEEEESGRQAVSAVGNTSCCGVWRRVGRLDSCSCPTVHSFLFI</sequence>
<dbReference type="PANTHER" id="PTHR20920">
    <property type="entry name" value="RPE-SPONDIN"/>
    <property type="match status" value="1"/>
</dbReference>
<dbReference type="Pfam" id="PF25031">
    <property type="entry name" value="SBSPON_C"/>
    <property type="match status" value="1"/>
</dbReference>
<dbReference type="AlphaFoldDB" id="A0A8U1H756"/>
<dbReference type="Gene3D" id="2.20.100.10">
    <property type="entry name" value="Thrombospondin type-1 (TSP1) repeat"/>
    <property type="match status" value="1"/>
</dbReference>